<dbReference type="EMBL" id="JABSTR010000011">
    <property type="protein sequence ID" value="KAH9381645.1"/>
    <property type="molecule type" value="Genomic_DNA"/>
</dbReference>
<comment type="caution">
    <text evidence="7">The sequence shown here is derived from an EMBL/GenBank/DDBJ whole genome shotgun (WGS) entry which is preliminary data.</text>
</comment>
<evidence type="ECO:0000256" key="1">
    <source>
        <dbReference type="ARBA" id="ARBA00004173"/>
    </source>
</evidence>
<dbReference type="SUPFAM" id="SSF50129">
    <property type="entry name" value="GroES-like"/>
    <property type="match status" value="1"/>
</dbReference>
<dbReference type="InterPro" id="IPR037397">
    <property type="entry name" value="RTN4IP1"/>
</dbReference>
<evidence type="ECO:0000256" key="2">
    <source>
        <dbReference type="ARBA" id="ARBA00010371"/>
    </source>
</evidence>
<dbReference type="InterPro" id="IPR050700">
    <property type="entry name" value="YIM1/Zinc_Alcohol_DH_Fams"/>
</dbReference>
<dbReference type="InterPro" id="IPR002364">
    <property type="entry name" value="Quin_OxRdtase/zeta-crystal_CS"/>
</dbReference>
<dbReference type="OMA" id="PVVPGWD"/>
<reference evidence="7 8" key="1">
    <citation type="journal article" date="2020" name="Cell">
        <title>Large-Scale Comparative Analyses of Tick Genomes Elucidate Their Genetic Diversity and Vector Capacities.</title>
        <authorList>
            <consortium name="Tick Genome and Microbiome Consortium (TIGMIC)"/>
            <person name="Jia N."/>
            <person name="Wang J."/>
            <person name="Shi W."/>
            <person name="Du L."/>
            <person name="Sun Y."/>
            <person name="Zhan W."/>
            <person name="Jiang J.F."/>
            <person name="Wang Q."/>
            <person name="Zhang B."/>
            <person name="Ji P."/>
            <person name="Bell-Sakyi L."/>
            <person name="Cui X.M."/>
            <person name="Yuan T.T."/>
            <person name="Jiang B.G."/>
            <person name="Yang W.F."/>
            <person name="Lam T.T."/>
            <person name="Chang Q.C."/>
            <person name="Ding S.J."/>
            <person name="Wang X.J."/>
            <person name="Zhu J.G."/>
            <person name="Ruan X.D."/>
            <person name="Zhao L."/>
            <person name="Wei J.T."/>
            <person name="Ye R.Z."/>
            <person name="Que T.C."/>
            <person name="Du C.H."/>
            <person name="Zhou Y.H."/>
            <person name="Cheng J.X."/>
            <person name="Dai P.F."/>
            <person name="Guo W.B."/>
            <person name="Han X.H."/>
            <person name="Huang E.J."/>
            <person name="Li L.F."/>
            <person name="Wei W."/>
            <person name="Gao Y.C."/>
            <person name="Liu J.Z."/>
            <person name="Shao H.Z."/>
            <person name="Wang X."/>
            <person name="Wang C.C."/>
            <person name="Yang T.C."/>
            <person name="Huo Q.B."/>
            <person name="Li W."/>
            <person name="Chen H.Y."/>
            <person name="Chen S.E."/>
            <person name="Zhou L.G."/>
            <person name="Ni X.B."/>
            <person name="Tian J.H."/>
            <person name="Sheng Y."/>
            <person name="Liu T."/>
            <person name="Pan Y.S."/>
            <person name="Xia L.Y."/>
            <person name="Li J."/>
            <person name="Zhao F."/>
            <person name="Cao W.C."/>
        </authorList>
    </citation>
    <scope>NUCLEOTIDE SEQUENCE [LARGE SCALE GENOMIC DNA]</scope>
    <source>
        <strain evidence="7">HaeL-2018</strain>
    </source>
</reference>
<dbReference type="FunFam" id="3.40.50.720:FF:000147">
    <property type="entry name" value="Reticulon-4-interacting protein 1 homolog, mitochondrial"/>
    <property type="match status" value="1"/>
</dbReference>
<dbReference type="Gene3D" id="3.40.50.720">
    <property type="entry name" value="NAD(P)-binding Rossmann-like Domain"/>
    <property type="match status" value="1"/>
</dbReference>
<dbReference type="GO" id="GO:0016491">
    <property type="term" value="F:oxidoreductase activity"/>
    <property type="evidence" value="ECO:0007669"/>
    <property type="project" value="UniProtKB-KW"/>
</dbReference>
<dbReference type="GO" id="GO:0008270">
    <property type="term" value="F:zinc ion binding"/>
    <property type="evidence" value="ECO:0007669"/>
    <property type="project" value="InterPro"/>
</dbReference>
<proteinExistence type="inferred from homology"/>
<sequence>MLTLRLLNTQRKVLTFGLRKLHALPAKMKAWQAHNFAGIDSVVLEEIRVPQLKSSNEVLVKIHAASVNPLDVAMLDGYGRNVIDVLRMLQYFPGSSERFPVILGRDFSGEIVAVGHGVKQFNVGDEASSLHVWGATLAGRQGSHAEYTTVPANIISKKPKKKSHVEAASLPYAGLTAWAGIRTVGNLSRHTTRNKRCLVLGASGGVGTFAVQLLKAWDGLVTATCSTSAVEMVSRLGADNVVDYTAPDFEAQLLNGPRFDFILDCVGAHQGLSPTKLLHRGRLSTYVTVVSPVLRNTDDMGLLSGMALSACQAAQLTVKELADGRSARWAFFCTNADALREIAELVDLGKVTPVVSTTYPFMETLAAYHKIKEGHARGKIVISVADQQQPVDKAQRL</sequence>
<keyword evidence="5" id="KW-0496">Mitochondrion</keyword>
<dbReference type="SUPFAM" id="SSF51735">
    <property type="entry name" value="NAD(P)-binding Rossmann-fold domains"/>
    <property type="match status" value="1"/>
</dbReference>
<dbReference type="SMART" id="SM00829">
    <property type="entry name" value="PKS_ER"/>
    <property type="match status" value="1"/>
</dbReference>
<dbReference type="Proteomes" id="UP000821853">
    <property type="component" value="Chromosome 9"/>
</dbReference>
<dbReference type="InterPro" id="IPR013154">
    <property type="entry name" value="ADH-like_N"/>
</dbReference>
<dbReference type="Pfam" id="PF13602">
    <property type="entry name" value="ADH_zinc_N_2"/>
    <property type="match status" value="1"/>
</dbReference>
<dbReference type="VEuPathDB" id="VectorBase:HLOH_055998"/>
<evidence type="ECO:0000313" key="8">
    <source>
        <dbReference type="Proteomes" id="UP000821853"/>
    </source>
</evidence>
<accession>A0A9J6H210</accession>
<evidence type="ECO:0000256" key="5">
    <source>
        <dbReference type="ARBA" id="ARBA00023128"/>
    </source>
</evidence>
<evidence type="ECO:0000259" key="6">
    <source>
        <dbReference type="SMART" id="SM00829"/>
    </source>
</evidence>
<dbReference type="Gene3D" id="3.90.180.10">
    <property type="entry name" value="Medium-chain alcohol dehydrogenases, catalytic domain"/>
    <property type="match status" value="1"/>
</dbReference>
<dbReference type="OrthoDB" id="48317at2759"/>
<keyword evidence="4" id="KW-0560">Oxidoreductase</keyword>
<dbReference type="InterPro" id="IPR020843">
    <property type="entry name" value="ER"/>
</dbReference>
<evidence type="ECO:0000256" key="3">
    <source>
        <dbReference type="ARBA" id="ARBA00022946"/>
    </source>
</evidence>
<organism evidence="7 8">
    <name type="scientific">Haemaphysalis longicornis</name>
    <name type="common">Bush tick</name>
    <dbReference type="NCBI Taxonomy" id="44386"/>
    <lineage>
        <taxon>Eukaryota</taxon>
        <taxon>Metazoa</taxon>
        <taxon>Ecdysozoa</taxon>
        <taxon>Arthropoda</taxon>
        <taxon>Chelicerata</taxon>
        <taxon>Arachnida</taxon>
        <taxon>Acari</taxon>
        <taxon>Parasitiformes</taxon>
        <taxon>Ixodida</taxon>
        <taxon>Ixodoidea</taxon>
        <taxon>Ixodidae</taxon>
        <taxon>Haemaphysalinae</taxon>
        <taxon>Haemaphysalis</taxon>
    </lineage>
</organism>
<dbReference type="InterPro" id="IPR011032">
    <property type="entry name" value="GroES-like_sf"/>
</dbReference>
<dbReference type="PROSITE" id="PS01162">
    <property type="entry name" value="QOR_ZETA_CRYSTAL"/>
    <property type="match status" value="1"/>
</dbReference>
<dbReference type="Pfam" id="PF08240">
    <property type="entry name" value="ADH_N"/>
    <property type="match status" value="1"/>
</dbReference>
<name>A0A9J6H210_HAELO</name>
<gene>
    <name evidence="7" type="ORF">HPB48_017050</name>
</gene>
<dbReference type="AlphaFoldDB" id="A0A9J6H210"/>
<protein>
    <recommendedName>
        <fullName evidence="6">Enoyl reductase (ER) domain-containing protein</fullName>
    </recommendedName>
</protein>
<dbReference type="InterPro" id="IPR036291">
    <property type="entry name" value="NAD(P)-bd_dom_sf"/>
</dbReference>
<keyword evidence="3" id="KW-0809">Transit peptide</keyword>
<keyword evidence="8" id="KW-1185">Reference proteome</keyword>
<feature type="domain" description="Enoyl reductase (ER)" evidence="6">
    <location>
        <begin position="37"/>
        <end position="382"/>
    </location>
</feature>
<comment type="subcellular location">
    <subcellularLocation>
        <location evidence="1">Mitochondrion</location>
    </subcellularLocation>
</comment>
<dbReference type="PANTHER" id="PTHR11695">
    <property type="entry name" value="ALCOHOL DEHYDROGENASE RELATED"/>
    <property type="match status" value="1"/>
</dbReference>
<comment type="similarity">
    <text evidence="2">Belongs to the zinc-containing alcohol dehydrogenase family. Quinone oxidoreductase subfamily.</text>
</comment>
<evidence type="ECO:0000313" key="7">
    <source>
        <dbReference type="EMBL" id="KAH9381645.1"/>
    </source>
</evidence>
<evidence type="ECO:0000256" key="4">
    <source>
        <dbReference type="ARBA" id="ARBA00023002"/>
    </source>
</evidence>
<dbReference type="CDD" id="cd08248">
    <property type="entry name" value="RTN4I1"/>
    <property type="match status" value="1"/>
</dbReference>
<dbReference type="GO" id="GO:0005739">
    <property type="term" value="C:mitochondrion"/>
    <property type="evidence" value="ECO:0007669"/>
    <property type="project" value="UniProtKB-SubCell"/>
</dbReference>
<dbReference type="PANTHER" id="PTHR11695:SF294">
    <property type="entry name" value="RETICULON-4-INTERACTING PROTEIN 1, MITOCHONDRIAL"/>
    <property type="match status" value="1"/>
</dbReference>